<dbReference type="Pfam" id="PF18052">
    <property type="entry name" value="Rx_N"/>
    <property type="match status" value="1"/>
</dbReference>
<dbReference type="GO" id="GO:0006952">
    <property type="term" value="P:defense response"/>
    <property type="evidence" value="ECO:0007669"/>
    <property type="project" value="UniProtKB-KW"/>
</dbReference>
<evidence type="ECO:0000313" key="8">
    <source>
        <dbReference type="EMBL" id="KAF8780808.1"/>
    </source>
</evidence>
<keyword evidence="5" id="KW-0611">Plant defense</keyword>
<keyword evidence="9" id="KW-1185">Reference proteome</keyword>
<keyword evidence="4" id="KW-0547">Nucleotide-binding</keyword>
<dbReference type="InterPro" id="IPR027417">
    <property type="entry name" value="P-loop_NTPase"/>
</dbReference>
<dbReference type="InterPro" id="IPR002182">
    <property type="entry name" value="NB-ARC"/>
</dbReference>
<dbReference type="Pfam" id="PF00931">
    <property type="entry name" value="NB-ARC"/>
    <property type="match status" value="1"/>
</dbReference>
<dbReference type="PANTHER" id="PTHR19338">
    <property type="entry name" value="TRANSLOCASE OF INNER MITOCHONDRIAL MEMBRANE 13 HOMOLOG"/>
    <property type="match status" value="1"/>
</dbReference>
<comment type="caution">
    <text evidence="8">The sequence shown here is derived from an EMBL/GenBank/DDBJ whole genome shotgun (WGS) entry which is preliminary data.</text>
</comment>
<dbReference type="PANTHER" id="PTHR19338:SF58">
    <property type="entry name" value="OS09G0517100 PROTEIN"/>
    <property type="match status" value="1"/>
</dbReference>
<comment type="similarity">
    <text evidence="1">Belongs to the disease resistance NB-LRR family.</text>
</comment>
<keyword evidence="3" id="KW-0677">Repeat</keyword>
<evidence type="ECO:0000259" key="6">
    <source>
        <dbReference type="Pfam" id="PF00931"/>
    </source>
</evidence>
<feature type="domain" description="Disease resistance N-terminal" evidence="7">
    <location>
        <begin position="1"/>
        <end position="55"/>
    </location>
</feature>
<reference evidence="8" key="1">
    <citation type="submission" date="2020-07" db="EMBL/GenBank/DDBJ databases">
        <title>Genome sequence and genetic diversity analysis of an under-domesticated orphan crop, white fonio (Digitaria exilis).</title>
        <authorList>
            <person name="Bennetzen J.L."/>
            <person name="Chen S."/>
            <person name="Ma X."/>
            <person name="Wang X."/>
            <person name="Yssel A.E.J."/>
            <person name="Chaluvadi S.R."/>
            <person name="Johnson M."/>
            <person name="Gangashetty P."/>
            <person name="Hamidou F."/>
            <person name="Sanogo M.D."/>
            <person name="Zwaenepoel A."/>
            <person name="Wallace J."/>
            <person name="Van De Peer Y."/>
            <person name="Van Deynze A."/>
        </authorList>
    </citation>
    <scope>NUCLEOTIDE SEQUENCE</scope>
    <source>
        <tissue evidence="8">Leaves</tissue>
    </source>
</reference>
<protein>
    <submittedName>
        <fullName evidence="8">Uncharacterized protein</fullName>
    </submittedName>
</protein>
<evidence type="ECO:0000256" key="3">
    <source>
        <dbReference type="ARBA" id="ARBA00022737"/>
    </source>
</evidence>
<dbReference type="Gene3D" id="1.20.5.4130">
    <property type="match status" value="1"/>
</dbReference>
<dbReference type="InterPro" id="IPR038005">
    <property type="entry name" value="RX-like_CC"/>
</dbReference>
<evidence type="ECO:0000256" key="1">
    <source>
        <dbReference type="ARBA" id="ARBA00008894"/>
    </source>
</evidence>
<dbReference type="PRINTS" id="PR00364">
    <property type="entry name" value="DISEASERSIST"/>
</dbReference>
<feature type="domain" description="NB-ARC" evidence="6">
    <location>
        <begin position="162"/>
        <end position="306"/>
    </location>
</feature>
<gene>
    <name evidence="8" type="ORF">HU200_000753</name>
</gene>
<sequence>MMQAFLKVASAHPEVAVRSDTVRTWVKQVRDLAYDVEDCLLDFALYADRTTTSSRPGSSWLPSALAQRRRIAAPIRYLKARFEELNQRNLRYNIAVKPAGAEGSAAQQAPVLPDNGVHSHELPFKPIGRQDDKDELTKLIITRLEPDIIHEEDQVAAVTRGNGAVSVVSVWGMGGMGKSSLVRMVHNDPNLLDEFDCSAWVTVPHPLDSPEVFRQRLRAELGVAHDQDLVEYLQEKRYLVIVDDLLSQDEWENICQVFQFDNNMGSRIIVTTGHKDVARHCEWQGLDYELKPLGDRESKNLFFQKVRALIFSSSI</sequence>
<dbReference type="Proteomes" id="UP000636709">
    <property type="component" value="Unassembled WGS sequence"/>
</dbReference>
<organism evidence="8 9">
    <name type="scientific">Digitaria exilis</name>
    <dbReference type="NCBI Taxonomy" id="1010633"/>
    <lineage>
        <taxon>Eukaryota</taxon>
        <taxon>Viridiplantae</taxon>
        <taxon>Streptophyta</taxon>
        <taxon>Embryophyta</taxon>
        <taxon>Tracheophyta</taxon>
        <taxon>Spermatophyta</taxon>
        <taxon>Magnoliopsida</taxon>
        <taxon>Liliopsida</taxon>
        <taxon>Poales</taxon>
        <taxon>Poaceae</taxon>
        <taxon>PACMAD clade</taxon>
        <taxon>Panicoideae</taxon>
        <taxon>Panicodae</taxon>
        <taxon>Paniceae</taxon>
        <taxon>Anthephorinae</taxon>
        <taxon>Digitaria</taxon>
    </lineage>
</organism>
<proteinExistence type="inferred from homology"/>
<evidence type="ECO:0000256" key="4">
    <source>
        <dbReference type="ARBA" id="ARBA00022741"/>
    </source>
</evidence>
<evidence type="ECO:0000256" key="2">
    <source>
        <dbReference type="ARBA" id="ARBA00022614"/>
    </source>
</evidence>
<dbReference type="InterPro" id="IPR041118">
    <property type="entry name" value="Rx_N"/>
</dbReference>
<dbReference type="OrthoDB" id="3027644at2759"/>
<name>A0A835L0E5_9POAL</name>
<evidence type="ECO:0000259" key="7">
    <source>
        <dbReference type="Pfam" id="PF18052"/>
    </source>
</evidence>
<dbReference type="GO" id="GO:0043531">
    <property type="term" value="F:ADP binding"/>
    <property type="evidence" value="ECO:0007669"/>
    <property type="project" value="InterPro"/>
</dbReference>
<dbReference type="EMBL" id="JACEFO010000112">
    <property type="protein sequence ID" value="KAF8780808.1"/>
    <property type="molecule type" value="Genomic_DNA"/>
</dbReference>
<dbReference type="AlphaFoldDB" id="A0A835L0E5"/>
<dbReference type="Gene3D" id="3.40.50.300">
    <property type="entry name" value="P-loop containing nucleotide triphosphate hydrolases"/>
    <property type="match status" value="1"/>
</dbReference>
<evidence type="ECO:0000313" key="9">
    <source>
        <dbReference type="Proteomes" id="UP000636709"/>
    </source>
</evidence>
<keyword evidence="2" id="KW-0433">Leucine-rich repeat</keyword>
<accession>A0A835L0E5</accession>
<evidence type="ECO:0000256" key="5">
    <source>
        <dbReference type="ARBA" id="ARBA00022821"/>
    </source>
</evidence>
<dbReference type="CDD" id="cd14798">
    <property type="entry name" value="RX-CC_like"/>
    <property type="match status" value="1"/>
</dbReference>
<dbReference type="SUPFAM" id="SSF52540">
    <property type="entry name" value="P-loop containing nucleoside triphosphate hydrolases"/>
    <property type="match status" value="1"/>
</dbReference>